<dbReference type="Proteomes" id="UP000815677">
    <property type="component" value="Unassembled WGS sequence"/>
</dbReference>
<evidence type="ECO:0000313" key="1">
    <source>
        <dbReference type="EMBL" id="GAT43520.1"/>
    </source>
</evidence>
<organism evidence="1 2">
    <name type="scientific">Mycena chlorophos</name>
    <name type="common">Agaric fungus</name>
    <name type="synonym">Agaricus chlorophos</name>
    <dbReference type="NCBI Taxonomy" id="658473"/>
    <lineage>
        <taxon>Eukaryota</taxon>
        <taxon>Fungi</taxon>
        <taxon>Dikarya</taxon>
        <taxon>Basidiomycota</taxon>
        <taxon>Agaricomycotina</taxon>
        <taxon>Agaricomycetes</taxon>
        <taxon>Agaricomycetidae</taxon>
        <taxon>Agaricales</taxon>
        <taxon>Marasmiineae</taxon>
        <taxon>Mycenaceae</taxon>
        <taxon>Mycena</taxon>
    </lineage>
</organism>
<evidence type="ECO:0000313" key="2">
    <source>
        <dbReference type="Proteomes" id="UP000815677"/>
    </source>
</evidence>
<reference evidence="1" key="1">
    <citation type="submission" date="2014-09" db="EMBL/GenBank/DDBJ databases">
        <title>Genome sequence of the luminous mushroom Mycena chlorophos for searching fungal bioluminescence genes.</title>
        <authorList>
            <person name="Tanaka Y."/>
            <person name="Kasuga D."/>
            <person name="Oba Y."/>
            <person name="Hase S."/>
            <person name="Sato K."/>
            <person name="Oba Y."/>
            <person name="Sakakibara Y."/>
        </authorList>
    </citation>
    <scope>NUCLEOTIDE SEQUENCE</scope>
</reference>
<accession>A0ABQ0KX39</accession>
<proteinExistence type="predicted"/>
<dbReference type="EMBL" id="DF839119">
    <property type="protein sequence ID" value="GAT43520.1"/>
    <property type="molecule type" value="Genomic_DNA"/>
</dbReference>
<name>A0ABQ0KX39_MYCCL</name>
<protein>
    <submittedName>
        <fullName evidence="1">Uncharacterized protein</fullName>
    </submittedName>
</protein>
<gene>
    <name evidence="1" type="ORF">MCHLO_01196</name>
</gene>
<sequence>MLAGLHEQQRRFAFYALKSPHLYSDEVDCTHASRRSGRRNDACCWARPGTEVSYLPQQNSAQRPARASCTHPYLRRLRVVSDDSMAGKALEVDAMHLVGTLRTTHLALDGLGLHPHTSNPLPNAVSAQHRRGAARHVRVSGLIVESRACRARSSSHAHTRCAESRSGAARFALGTAKALSLATLSPRQSIAALSVLEDGTAHAIDGGDVAIEEGTRGVAQWARAKSGWCLVCRHSLTEPMAGEFLWRVGRTTVNADAVPQAQ</sequence>
<keyword evidence="2" id="KW-1185">Reference proteome</keyword>